<feature type="compositionally biased region" description="Low complexity" evidence="1">
    <location>
        <begin position="10"/>
        <end position="22"/>
    </location>
</feature>
<reference evidence="2 3" key="1">
    <citation type="submission" date="2024-10" db="EMBL/GenBank/DDBJ databases">
        <title>Updated reference genomes for cyclostephanoid diatoms.</title>
        <authorList>
            <person name="Roberts W.R."/>
            <person name="Alverson A.J."/>
        </authorList>
    </citation>
    <scope>NUCLEOTIDE SEQUENCE [LARGE SCALE GENOMIC DNA]</scope>
    <source>
        <strain evidence="2 3">AJA010-31</strain>
    </source>
</reference>
<evidence type="ECO:0000313" key="2">
    <source>
        <dbReference type="EMBL" id="KAL3785454.1"/>
    </source>
</evidence>
<feature type="compositionally biased region" description="Polar residues" evidence="1">
    <location>
        <begin position="57"/>
        <end position="88"/>
    </location>
</feature>
<feature type="region of interest" description="Disordered" evidence="1">
    <location>
        <begin position="536"/>
        <end position="603"/>
    </location>
</feature>
<feature type="compositionally biased region" description="Low complexity" evidence="1">
    <location>
        <begin position="484"/>
        <end position="499"/>
    </location>
</feature>
<name>A0ABD3PBP3_9STRA</name>
<comment type="caution">
    <text evidence="2">The sequence shown here is derived from an EMBL/GenBank/DDBJ whole genome shotgun (WGS) entry which is preliminary data.</text>
</comment>
<gene>
    <name evidence="2" type="ORF">ACHAWO_009122</name>
</gene>
<evidence type="ECO:0000313" key="3">
    <source>
        <dbReference type="Proteomes" id="UP001530400"/>
    </source>
</evidence>
<protein>
    <submittedName>
        <fullName evidence="2">Uncharacterized protein</fullName>
    </submittedName>
</protein>
<keyword evidence="3" id="KW-1185">Reference proteome</keyword>
<feature type="region of interest" description="Disordered" evidence="1">
    <location>
        <begin position="1"/>
        <end position="27"/>
    </location>
</feature>
<feature type="region of interest" description="Disordered" evidence="1">
    <location>
        <begin position="474"/>
        <end position="522"/>
    </location>
</feature>
<dbReference type="EMBL" id="JALLPJ020000692">
    <property type="protein sequence ID" value="KAL3785454.1"/>
    <property type="molecule type" value="Genomic_DNA"/>
</dbReference>
<dbReference type="AlphaFoldDB" id="A0ABD3PBP3"/>
<evidence type="ECO:0000256" key="1">
    <source>
        <dbReference type="SAM" id="MobiDB-lite"/>
    </source>
</evidence>
<dbReference type="Proteomes" id="UP001530400">
    <property type="component" value="Unassembled WGS sequence"/>
</dbReference>
<sequence length="690" mass="75711">MTPSLPSMPSSIGSLVTSLSSSRSKRTDWTTAKAASLARVNDILRKETDGRRRSPSRCLQNNNSRTRSLTPNNIQQRSYRRSNSSDAGQSYGYINANGQVFNNAQDVMHSRQERCVHGGRSQSADLVAMRNGYHGTWHYRPYINQHPSGHMSHSFMSPRANIHMYQEKCGSGPHPSPFYMSNSRDGYQVNAVQNIAPLMSYGRTSFHPASAGVGDTSSTAALGSLTDNLASGSNVALNGDFHSSDTYVSGYAHENNMPRAQHSPFTQDFSRSCNNNNLVMSSSSTCTSDRLKQKMERIETVKRQAKSRVDSRRASNSSIDLNCYESPSGMSVRTTKTAVSTPKSFTARTVKSAPQMRPRRNSAQGDWLCQVRSRGETNQQGSASDNFRDRDEPIGHVYSSGNKPAATNVSPLRGRDVSPSVVNPPPPPPIKNRKSSDEGTMFSAASSFISSATQTHGEQKEGKAVKSLESKIANSKDKAMAVDKSVTSKSSESKFSMDSTADEASNNATGAASRVSVSSFKDRGKVKLKRHVSFTDETKYMNDRPMSQASSPDEENGSSSIDAPGWRGSNHVEKADPPASLPEDLSSLFNKNKNQGRHASDDSDVTIKSKCYRSNYEEIRIQDASVCSSSLGSLALSKRVSFRDKETSERKERDDSFALEHLWDVDHGMNERSCFDYSNQLMASPALQFT</sequence>
<feature type="compositionally biased region" description="Polar residues" evidence="1">
    <location>
        <begin position="376"/>
        <end position="385"/>
    </location>
</feature>
<organism evidence="2 3">
    <name type="scientific">Cyclotella atomus</name>
    <dbReference type="NCBI Taxonomy" id="382360"/>
    <lineage>
        <taxon>Eukaryota</taxon>
        <taxon>Sar</taxon>
        <taxon>Stramenopiles</taxon>
        <taxon>Ochrophyta</taxon>
        <taxon>Bacillariophyta</taxon>
        <taxon>Coscinodiscophyceae</taxon>
        <taxon>Thalassiosirophycidae</taxon>
        <taxon>Stephanodiscales</taxon>
        <taxon>Stephanodiscaceae</taxon>
        <taxon>Cyclotella</taxon>
    </lineage>
</organism>
<feature type="region of interest" description="Disordered" evidence="1">
    <location>
        <begin position="46"/>
        <end position="90"/>
    </location>
</feature>
<feature type="region of interest" description="Disordered" evidence="1">
    <location>
        <begin position="332"/>
        <end position="440"/>
    </location>
</feature>
<feature type="compositionally biased region" description="Polar residues" evidence="1">
    <location>
        <begin position="545"/>
        <end position="561"/>
    </location>
</feature>
<accession>A0ABD3PBP3</accession>
<feature type="compositionally biased region" description="Polar residues" evidence="1">
    <location>
        <begin position="502"/>
        <end position="519"/>
    </location>
</feature>
<feature type="compositionally biased region" description="Polar residues" evidence="1">
    <location>
        <begin position="399"/>
        <end position="410"/>
    </location>
</feature>
<proteinExistence type="predicted"/>
<feature type="compositionally biased region" description="Polar residues" evidence="1">
    <location>
        <begin position="332"/>
        <end position="349"/>
    </location>
</feature>